<reference evidence="2" key="1">
    <citation type="journal article" date="2015" name="Genome Announc.">
        <title>High-Quality Draft Genome Sequence of Desulfovibrio carbinoliphilus FW-101-2B, an Organic Acid-Oxidizing Sulfate-Reducing Bacterium Isolated from Uranium(VI)-Contaminated Groundwater.</title>
        <authorList>
            <person name="Ramsay B.D."/>
            <person name="Hwang C."/>
            <person name="Woo H.L."/>
            <person name="Carroll S.L."/>
            <person name="Lucas S."/>
            <person name="Han J."/>
            <person name="Lapidus A.L."/>
            <person name="Cheng J.F."/>
            <person name="Goodwin L.A."/>
            <person name="Pitluck S."/>
            <person name="Peters L."/>
            <person name="Chertkov O."/>
            <person name="Held B."/>
            <person name="Detter J.C."/>
            <person name="Han C.S."/>
            <person name="Tapia R."/>
            <person name="Land M.L."/>
            <person name="Hauser L.J."/>
            <person name="Kyrpides N.C."/>
            <person name="Ivanova N.N."/>
            <person name="Mikhailova N."/>
            <person name="Pagani I."/>
            <person name="Woyke T."/>
            <person name="Arkin A.P."/>
            <person name="Dehal P."/>
            <person name="Chivian D."/>
            <person name="Criddle C.S."/>
            <person name="Wu W."/>
            <person name="Chakraborty R."/>
            <person name="Hazen T.C."/>
            <person name="Fields M.W."/>
        </authorList>
    </citation>
    <scope>NUCLEOTIDE SEQUENCE [LARGE SCALE GENOMIC DNA]</scope>
    <source>
        <strain evidence="2">FW-101-2B</strain>
    </source>
</reference>
<evidence type="ECO:0000313" key="1">
    <source>
        <dbReference type="EMBL" id="EHJ48032.1"/>
    </source>
</evidence>
<protein>
    <recommendedName>
        <fullName evidence="3">Type II toxin-antitoxin system RelE/ParE family toxin</fullName>
    </recommendedName>
</protein>
<dbReference type="STRING" id="694327.DFW101_2026"/>
<dbReference type="EMBL" id="CM001368">
    <property type="protein sequence ID" value="EHJ48032.1"/>
    <property type="molecule type" value="Genomic_DNA"/>
</dbReference>
<sequence length="115" mass="12993">MKILYWVGDAKENLREFRGTVQDEAGTTLRKIQYGQTPVSACPLNNLAKGVTGVYELKIDHDKETYRVVYVAKLAKGVYVLHAFLKKSKSGIGIPPKDKDIILRRYKMARQHDGA</sequence>
<proteinExistence type="predicted"/>
<evidence type="ECO:0000313" key="2">
    <source>
        <dbReference type="Proteomes" id="UP000004662"/>
    </source>
</evidence>
<dbReference type="RefSeq" id="WP_009181416.1">
    <property type="nucleotide sequence ID" value="NZ_CM001368.1"/>
</dbReference>
<dbReference type="InterPro" id="IPR009241">
    <property type="entry name" value="HigB-like"/>
</dbReference>
<accession>G7Q6U7</accession>
<dbReference type="OrthoDB" id="9797093at2"/>
<dbReference type="HOGENOM" id="CLU_139003_0_0_7"/>
<dbReference type="AlphaFoldDB" id="G7Q6U7"/>
<dbReference type="Pfam" id="PF05973">
    <property type="entry name" value="Gp49"/>
    <property type="match status" value="1"/>
</dbReference>
<dbReference type="eggNOG" id="COG4679">
    <property type="taxonomic scope" value="Bacteria"/>
</dbReference>
<dbReference type="Proteomes" id="UP000004662">
    <property type="component" value="Chromosome"/>
</dbReference>
<keyword evidence="2" id="KW-1185">Reference proteome</keyword>
<gene>
    <name evidence="1" type="ORF">DFW101_2026</name>
</gene>
<organism evidence="1 2">
    <name type="scientific">Solidesulfovibrio carbinoliphilus subsp. oakridgensis</name>
    <dbReference type="NCBI Taxonomy" id="694327"/>
    <lineage>
        <taxon>Bacteria</taxon>
        <taxon>Pseudomonadati</taxon>
        <taxon>Thermodesulfobacteriota</taxon>
        <taxon>Desulfovibrionia</taxon>
        <taxon>Desulfovibrionales</taxon>
        <taxon>Desulfovibrionaceae</taxon>
        <taxon>Solidesulfovibrio</taxon>
    </lineage>
</organism>
<evidence type="ECO:0008006" key="3">
    <source>
        <dbReference type="Google" id="ProtNLM"/>
    </source>
</evidence>
<name>G7Q6U7_9BACT</name>